<dbReference type="SUPFAM" id="SSF52540">
    <property type="entry name" value="P-loop containing nucleoside triphosphate hydrolases"/>
    <property type="match status" value="1"/>
</dbReference>
<dbReference type="AlphaFoldDB" id="M0AFM9"/>
<dbReference type="Gene3D" id="3.40.50.300">
    <property type="entry name" value="P-loop containing nucleotide triphosphate hydrolases"/>
    <property type="match status" value="2"/>
</dbReference>
<keyword evidence="6" id="KW-0238">DNA-binding</keyword>
<dbReference type="Pfam" id="PF05872">
    <property type="entry name" value="HerA_C"/>
    <property type="match status" value="1"/>
</dbReference>
<dbReference type="GO" id="GO:0016787">
    <property type="term" value="F:hydrolase activity"/>
    <property type="evidence" value="ECO:0007669"/>
    <property type="project" value="UniProtKB-KW"/>
</dbReference>
<dbReference type="InterPro" id="IPR027417">
    <property type="entry name" value="P-loop_NTPase"/>
</dbReference>
<name>M0AFM9_NATA1</name>
<evidence type="ECO:0000256" key="6">
    <source>
        <dbReference type="ARBA" id="ARBA00023125"/>
    </source>
</evidence>
<keyword evidence="4" id="KW-0347">Helicase</keyword>
<feature type="domain" description="AAA+ ATPase" evidence="12">
    <location>
        <begin position="130"/>
        <end position="472"/>
    </location>
</feature>
<comment type="catalytic activity">
    <reaction evidence="9">
        <text>ATP + H2O = ADP + phosphate + H(+)</text>
        <dbReference type="Rhea" id="RHEA:13065"/>
        <dbReference type="ChEBI" id="CHEBI:15377"/>
        <dbReference type="ChEBI" id="CHEBI:15378"/>
        <dbReference type="ChEBI" id="CHEBI:30616"/>
        <dbReference type="ChEBI" id="CHEBI:43474"/>
        <dbReference type="ChEBI" id="CHEBI:456216"/>
        <dbReference type="EC" id="5.6.2.3"/>
    </reaction>
</comment>
<sequence>MAGTSPIYRGNLHSIGQVGSLVRIPQGLVDLVATVNKVSITESVTDSEMTAAQIDDERGLRVELIGQIDRGTEQFQRGVGSYPGLNDPVHFTTSSDLKSIFPLSDGERFRAGCLSVDEDIPVTLNAEQLVVQHAAIVGSTGSGKTSAVSSLLQNFVKEGWNASNIIVIDPHGEYATALEDIASVLSVFADGDAQLRVPYWALPAEEILEIFVGGQPNKTFQNRFEELITEARGDFAKEAEWLDIDPTAVSSETPIPFDIRSIWHKIDAENRETRQVTDDPETACQTDPGDAGDLEPAQYEPYGPAGQPPNKGPKYNHYGNSPEHLRLGLLDPQLRFFQRPLGDPTGEDPLVEVTKGWLGGEKPISVLDFSGVPNQTADIAIGVVLDLLFELALRSDADGRGIGRPSPVLVVLEEAHRYLSDSADGLTRDAANRIAREGRKYGVGLLAVTQRPKELPATALAQCGTLISLRLTNSEDQGTIKAALPDTVTGIADVLPSLRTHEAIISGEAVELPVRAFLDKPNPWPEAEDPSLEPWRSNPEAPDVEDVLTSWRDIYQ</sequence>
<comment type="similarity">
    <text evidence="1">Belongs to the HerA family.</text>
</comment>
<evidence type="ECO:0000313" key="14">
    <source>
        <dbReference type="Proteomes" id="UP000011554"/>
    </source>
</evidence>
<dbReference type="STRING" id="29540.C481_19906"/>
<feature type="region of interest" description="Disordered" evidence="11">
    <location>
        <begin position="521"/>
        <end position="543"/>
    </location>
</feature>
<dbReference type="PANTHER" id="PTHR42957:SF1">
    <property type="entry name" value="HELICASE MJ1565-RELATED"/>
    <property type="match status" value="1"/>
</dbReference>
<dbReference type="GO" id="GO:0005524">
    <property type="term" value="F:ATP binding"/>
    <property type="evidence" value="ECO:0007669"/>
    <property type="project" value="UniProtKB-KW"/>
</dbReference>
<feature type="region of interest" description="Disordered" evidence="11">
    <location>
        <begin position="270"/>
        <end position="322"/>
    </location>
</feature>
<evidence type="ECO:0000256" key="9">
    <source>
        <dbReference type="ARBA" id="ARBA00048954"/>
    </source>
</evidence>
<evidence type="ECO:0000256" key="3">
    <source>
        <dbReference type="ARBA" id="ARBA00022801"/>
    </source>
</evidence>
<keyword evidence="5" id="KW-0067">ATP-binding</keyword>
<dbReference type="GO" id="GO:0003677">
    <property type="term" value="F:DNA binding"/>
    <property type="evidence" value="ECO:0007669"/>
    <property type="project" value="UniProtKB-KW"/>
</dbReference>
<evidence type="ECO:0000256" key="7">
    <source>
        <dbReference type="ARBA" id="ARBA00023235"/>
    </source>
</evidence>
<evidence type="ECO:0000256" key="5">
    <source>
        <dbReference type="ARBA" id="ARBA00022840"/>
    </source>
</evidence>
<dbReference type="Proteomes" id="UP000011554">
    <property type="component" value="Unassembled WGS sequence"/>
</dbReference>
<dbReference type="GO" id="GO:0043138">
    <property type="term" value="F:3'-5' DNA helicase activity"/>
    <property type="evidence" value="ECO:0007669"/>
    <property type="project" value="UniProtKB-EC"/>
</dbReference>
<comment type="caution">
    <text evidence="13">The sequence shown here is derived from an EMBL/GenBank/DDBJ whole genome shotgun (WGS) entry which is preliminary data.</text>
</comment>
<proteinExistence type="inferred from homology"/>
<keyword evidence="14" id="KW-1185">Reference proteome</keyword>
<dbReference type="EMBL" id="AOIO01000041">
    <property type="protein sequence ID" value="ELY97354.1"/>
    <property type="molecule type" value="Genomic_DNA"/>
</dbReference>
<dbReference type="GO" id="GO:0043139">
    <property type="term" value="F:5'-3' DNA helicase activity"/>
    <property type="evidence" value="ECO:0007669"/>
    <property type="project" value="UniProtKB-EC"/>
</dbReference>
<dbReference type="eggNOG" id="arCOG00280">
    <property type="taxonomic scope" value="Archaea"/>
</dbReference>
<dbReference type="InterPro" id="IPR003593">
    <property type="entry name" value="AAA+_ATPase"/>
</dbReference>
<dbReference type="Pfam" id="PF01935">
    <property type="entry name" value="DUF87"/>
    <property type="match status" value="1"/>
</dbReference>
<evidence type="ECO:0000256" key="11">
    <source>
        <dbReference type="SAM" id="MobiDB-lite"/>
    </source>
</evidence>
<dbReference type="InterPro" id="IPR008571">
    <property type="entry name" value="HerA-like"/>
</dbReference>
<gene>
    <name evidence="13" type="ORF">C481_19906</name>
</gene>
<evidence type="ECO:0000256" key="8">
    <source>
        <dbReference type="ARBA" id="ARBA00034617"/>
    </source>
</evidence>
<comment type="catalytic activity">
    <reaction evidence="10">
        <text>ATP + H2O = ADP + phosphate + H(+)</text>
        <dbReference type="Rhea" id="RHEA:13065"/>
        <dbReference type="ChEBI" id="CHEBI:15377"/>
        <dbReference type="ChEBI" id="CHEBI:15378"/>
        <dbReference type="ChEBI" id="CHEBI:30616"/>
        <dbReference type="ChEBI" id="CHEBI:43474"/>
        <dbReference type="ChEBI" id="CHEBI:456216"/>
        <dbReference type="EC" id="5.6.2.4"/>
    </reaction>
</comment>
<comment type="catalytic activity">
    <reaction evidence="8">
        <text>Couples ATP hydrolysis with the unwinding of duplex DNA by translocating in the 3'-5' direction.</text>
        <dbReference type="EC" id="5.6.2.4"/>
    </reaction>
</comment>
<keyword evidence="3" id="KW-0378">Hydrolase</keyword>
<evidence type="ECO:0000256" key="1">
    <source>
        <dbReference type="ARBA" id="ARBA00007816"/>
    </source>
</evidence>
<evidence type="ECO:0000256" key="10">
    <source>
        <dbReference type="ARBA" id="ARBA00048988"/>
    </source>
</evidence>
<organism evidence="13 14">
    <name type="scientific">Natrialba asiatica (strain ATCC 700177 / DSM 12278 / JCM 9576 / FERM P-10747 / NBRC 102637 / 172P1)</name>
    <dbReference type="NCBI Taxonomy" id="29540"/>
    <lineage>
        <taxon>Archaea</taxon>
        <taxon>Methanobacteriati</taxon>
        <taxon>Methanobacteriota</taxon>
        <taxon>Stenosarchaea group</taxon>
        <taxon>Halobacteria</taxon>
        <taxon>Halobacteriales</taxon>
        <taxon>Natrialbaceae</taxon>
        <taxon>Natrialba</taxon>
    </lineage>
</organism>
<dbReference type="PANTHER" id="PTHR42957">
    <property type="entry name" value="HELICASE MJ1565-RELATED"/>
    <property type="match status" value="1"/>
</dbReference>
<dbReference type="PATRIC" id="fig|29540.5.peg.4054"/>
<accession>M0AFM9</accession>
<keyword evidence="7" id="KW-0413">Isomerase</keyword>
<evidence type="ECO:0000259" key="12">
    <source>
        <dbReference type="SMART" id="SM00382"/>
    </source>
</evidence>
<evidence type="ECO:0000256" key="4">
    <source>
        <dbReference type="ARBA" id="ARBA00022806"/>
    </source>
</evidence>
<dbReference type="InterPro" id="IPR002789">
    <property type="entry name" value="HerA_central"/>
</dbReference>
<keyword evidence="2" id="KW-0547">Nucleotide-binding</keyword>
<evidence type="ECO:0000256" key="2">
    <source>
        <dbReference type="ARBA" id="ARBA00022741"/>
    </source>
</evidence>
<dbReference type="InterPro" id="IPR033186">
    <property type="entry name" value="HerA_C"/>
</dbReference>
<protein>
    <submittedName>
        <fullName evidence="13">ATPase AAA</fullName>
    </submittedName>
</protein>
<evidence type="ECO:0000313" key="13">
    <source>
        <dbReference type="EMBL" id="ELY97354.1"/>
    </source>
</evidence>
<reference evidence="13 14" key="1">
    <citation type="journal article" date="2014" name="PLoS Genet.">
        <title>Phylogenetically driven sequencing of extremely halophilic archaea reveals strategies for static and dynamic osmo-response.</title>
        <authorList>
            <person name="Becker E.A."/>
            <person name="Seitzer P.M."/>
            <person name="Tritt A."/>
            <person name="Larsen D."/>
            <person name="Krusor M."/>
            <person name="Yao A.I."/>
            <person name="Wu D."/>
            <person name="Madern D."/>
            <person name="Eisen J.A."/>
            <person name="Darling A.E."/>
            <person name="Facciotti M.T."/>
        </authorList>
    </citation>
    <scope>NUCLEOTIDE SEQUENCE [LARGE SCALE GENOMIC DNA]</scope>
    <source>
        <strain evidence="13 14">DSM 12278</strain>
    </source>
</reference>
<dbReference type="SMART" id="SM00382">
    <property type="entry name" value="AAA"/>
    <property type="match status" value="1"/>
</dbReference>